<feature type="chain" id="PRO_5045624310" description="Ig-like domain-containing protein" evidence="1">
    <location>
        <begin position="43"/>
        <end position="183"/>
    </location>
</feature>
<organism evidence="2 3">
    <name type="scientific">Nocardia vinacea</name>
    <dbReference type="NCBI Taxonomy" id="96468"/>
    <lineage>
        <taxon>Bacteria</taxon>
        <taxon>Bacillati</taxon>
        <taxon>Actinomycetota</taxon>
        <taxon>Actinomycetes</taxon>
        <taxon>Mycobacteriales</taxon>
        <taxon>Nocardiaceae</taxon>
        <taxon>Nocardia</taxon>
    </lineage>
</organism>
<proteinExistence type="predicted"/>
<gene>
    <name evidence="2" type="ORF">OG563_27250</name>
</gene>
<feature type="signal peptide" evidence="1">
    <location>
        <begin position="1"/>
        <end position="42"/>
    </location>
</feature>
<evidence type="ECO:0000313" key="3">
    <source>
        <dbReference type="Proteomes" id="UP001432062"/>
    </source>
</evidence>
<dbReference type="RefSeq" id="WP_329405534.1">
    <property type="nucleotide sequence ID" value="NZ_CP109441.1"/>
</dbReference>
<sequence>MKSLFSTKSGRTTPRLRRGLAISIAAAATVGLLGATTGHASAAPAVDCLWAGSGHAQGATLVAGGSTFTCATDQRGAARWLRGAAVHTPSTVANPGATADPSGNFSAGALQPGTEYNDYCVGTQLIGGSEQIYEVVSDATGALRWKAAGSISQWSFDSGKGPVPTTRSASLCLPDPVILPPNH</sequence>
<dbReference type="EMBL" id="CP109441">
    <property type="protein sequence ID" value="WUV42933.1"/>
    <property type="molecule type" value="Genomic_DNA"/>
</dbReference>
<protein>
    <recommendedName>
        <fullName evidence="4">Ig-like domain-containing protein</fullName>
    </recommendedName>
</protein>
<evidence type="ECO:0000313" key="2">
    <source>
        <dbReference type="EMBL" id="WUV42933.1"/>
    </source>
</evidence>
<keyword evidence="3" id="KW-1185">Reference proteome</keyword>
<keyword evidence="1" id="KW-0732">Signal</keyword>
<accession>A0ABZ1YIS5</accession>
<evidence type="ECO:0000256" key="1">
    <source>
        <dbReference type="SAM" id="SignalP"/>
    </source>
</evidence>
<reference evidence="2" key="1">
    <citation type="submission" date="2022-10" db="EMBL/GenBank/DDBJ databases">
        <title>The complete genomes of actinobacterial strains from the NBC collection.</title>
        <authorList>
            <person name="Joergensen T.S."/>
            <person name="Alvarez Arevalo M."/>
            <person name="Sterndorff E.B."/>
            <person name="Faurdal D."/>
            <person name="Vuksanovic O."/>
            <person name="Mourched A.-S."/>
            <person name="Charusanti P."/>
            <person name="Shaw S."/>
            <person name="Blin K."/>
            <person name="Weber T."/>
        </authorList>
    </citation>
    <scope>NUCLEOTIDE SEQUENCE</scope>
    <source>
        <strain evidence="2">NBC_01482</strain>
    </source>
</reference>
<evidence type="ECO:0008006" key="4">
    <source>
        <dbReference type="Google" id="ProtNLM"/>
    </source>
</evidence>
<name>A0ABZ1YIS5_9NOCA</name>
<dbReference type="Proteomes" id="UP001432062">
    <property type="component" value="Chromosome"/>
</dbReference>